<dbReference type="PROSITE" id="PS51365">
    <property type="entry name" value="RENAL_DIPEPTIDASE_2"/>
    <property type="match status" value="1"/>
</dbReference>
<dbReference type="Gene3D" id="3.20.20.140">
    <property type="entry name" value="Metal-dependent hydrolases"/>
    <property type="match status" value="1"/>
</dbReference>
<dbReference type="EMBL" id="LPWA01000120">
    <property type="protein sequence ID" value="KUM25353.1"/>
    <property type="molecule type" value="Genomic_DNA"/>
</dbReference>
<dbReference type="GO" id="GO:0006508">
    <property type="term" value="P:proteolysis"/>
    <property type="evidence" value="ECO:0007669"/>
    <property type="project" value="InterPro"/>
</dbReference>
<evidence type="ECO:0000313" key="2">
    <source>
        <dbReference type="EMBL" id="KUM25353.1"/>
    </source>
</evidence>
<reference evidence="2 3" key="1">
    <citation type="submission" date="2015-12" db="EMBL/GenBank/DDBJ databases">
        <title>Draft genome sequence of Mesorhizobium sp. UFLA 01-765, a multitolerant efficient symbiont and plant-growth promoting strain isolated from Zn-mining soil using Leucaena leucocephala as a trap plant.</title>
        <authorList>
            <person name="Rangel W.M."/>
            <person name="Thijs S."/>
            <person name="Longatti S.M."/>
            <person name="Moreira F.M."/>
            <person name="Weyens N."/>
            <person name="Vangronsveld J."/>
            <person name="Van Hamme J.D."/>
            <person name="Bottos E.M."/>
            <person name="Rineau F."/>
        </authorList>
    </citation>
    <scope>NUCLEOTIDE SEQUENCE [LARGE SCALE GENOMIC DNA]</scope>
    <source>
        <strain evidence="2 3">UFLA 01-765</strain>
    </source>
</reference>
<organism evidence="2 3">
    <name type="scientific">Rhizobium loti</name>
    <name type="common">Mesorhizobium loti</name>
    <dbReference type="NCBI Taxonomy" id="381"/>
    <lineage>
        <taxon>Bacteria</taxon>
        <taxon>Pseudomonadati</taxon>
        <taxon>Pseudomonadota</taxon>
        <taxon>Alphaproteobacteria</taxon>
        <taxon>Hyphomicrobiales</taxon>
        <taxon>Phyllobacteriaceae</taxon>
        <taxon>Mesorhizobium</taxon>
    </lineage>
</organism>
<name>A0A124GG14_RHILI</name>
<evidence type="ECO:0000313" key="3">
    <source>
        <dbReference type="Proteomes" id="UP000053176"/>
    </source>
</evidence>
<accession>A0A124GG14</accession>
<dbReference type="CDD" id="cd01301">
    <property type="entry name" value="rDP_like"/>
    <property type="match status" value="1"/>
</dbReference>
<feature type="compositionally biased region" description="Pro residues" evidence="1">
    <location>
        <begin position="81"/>
        <end position="93"/>
    </location>
</feature>
<dbReference type="SUPFAM" id="SSF51556">
    <property type="entry name" value="Metallo-dependent hydrolases"/>
    <property type="match status" value="1"/>
</dbReference>
<sequence length="361" mass="38459">MCHLKSEWPDDQPDLIPVFDGHNDTLLRLYQSKEADVEKLFIEGTPGGHIDLPRAKKGGFAGGMFAIFPPPVEKTKRSAVPPAPSDNEPLPPELPRAEAITSTIGMASILFRLERAGALTVCRSAGDVREAMAKGSIAAVFHIEGVEAIDPELAMLDVLHAAGLRSLGIVWSRPNAFGNGVPFRFPSSPDTGPGLTDAGKALVKACNQLKIMIDLSHLNEKGFRDVAALSDAPLVATHSNVHAICGHSRNLTDWQLGAIRESGGMVGLNFATGFLREDGRMNADTGLDIMVRHIDSLLQALGEDGVGLGSDFDGAMIPAVIGDVAGLPKLIDALAARGFGRALIEKIAYRNWLNVLERTIG</sequence>
<dbReference type="AlphaFoldDB" id="A0A124GG14"/>
<dbReference type="PANTHER" id="PTHR10443">
    <property type="entry name" value="MICROSOMAL DIPEPTIDASE"/>
    <property type="match status" value="1"/>
</dbReference>
<dbReference type="OrthoDB" id="9804920at2"/>
<dbReference type="PANTHER" id="PTHR10443:SF12">
    <property type="entry name" value="DIPEPTIDASE"/>
    <property type="match status" value="1"/>
</dbReference>
<dbReference type="Pfam" id="PF01244">
    <property type="entry name" value="Peptidase_M19"/>
    <property type="match status" value="1"/>
</dbReference>
<proteinExistence type="predicted"/>
<dbReference type="InterPro" id="IPR032466">
    <property type="entry name" value="Metal_Hydrolase"/>
</dbReference>
<feature type="region of interest" description="Disordered" evidence="1">
    <location>
        <begin position="74"/>
        <end position="93"/>
    </location>
</feature>
<evidence type="ECO:0000256" key="1">
    <source>
        <dbReference type="SAM" id="MobiDB-lite"/>
    </source>
</evidence>
<comment type="caution">
    <text evidence="2">The sequence shown here is derived from an EMBL/GenBank/DDBJ whole genome shotgun (WGS) entry which is preliminary data.</text>
</comment>
<dbReference type="GO" id="GO:0070573">
    <property type="term" value="F:metallodipeptidase activity"/>
    <property type="evidence" value="ECO:0007669"/>
    <property type="project" value="InterPro"/>
</dbReference>
<protein>
    <submittedName>
        <fullName evidence="2">Peptidase</fullName>
    </submittedName>
</protein>
<dbReference type="InterPro" id="IPR008257">
    <property type="entry name" value="Pept_M19"/>
</dbReference>
<dbReference type="Proteomes" id="UP000053176">
    <property type="component" value="Unassembled WGS sequence"/>
</dbReference>
<gene>
    <name evidence="2" type="ORF">AU467_05360</name>
</gene>